<sequence length="716" mass="74359">MGNRQSLTITHPETDHNEKKEKNDQPNGHAVSGLDLTDAVTCEASKPAPVTFTFNVKPTQASVETNGTKAKATTVSVEAVSATTASVEKEIPAESSTPTKDTSKPAGTPSMFNKMFKMKTGPADVAAEVAESQKSTPTSASIETNGIQAKAPSMTVDAPGLQISASTASTEKEVPTETSTPAKDTSKQAGTPSKFNMMFKKKPVAADVAAEVKIVPAVLTESQKSTPTSASIETNGIQANIPTVSLDAAGIQISASTASTEKEIPTETSTPAKDTSKQAGTPSKFNMMFKKKPVAADVAAEVKIVPTVVTESQKSTPTSASIETNGIQANIPTVTVDAAGIQISASTASTEKEVPTESSTPAKDTSKQAGTPSKFNMMFKKKPVAADVAAEVKIVPKVVTESQKSEPTDIKASPQADKEPQNEALVLSTTVVTQDSTQSEQTGAEEKSVMNFFKTFVTSTKTTKEATPSPDVSKEQSQKETPPAPAANVQEASKVPPPPPPAPPKMESKAEPAVKKEQAPAVEVAAAAAKEPEAQSKAKTKDSPFSKIFRSKVDASKASTLEVSAKPEHPPAPKPEEKKAEKKPSPFANLLKPKVLLGQVSSKIHAAASSASASISLGARGAATESKKQTPAAPTAPADAAPSTKAKEEPKQAASAAPAATSADNKSVGSTDNSSPSTSRKLEKRNSIHLFFKNLGQKRHSDAGVQTEPVAPEKAK</sequence>
<name>A0A8T0AUK8_SILME</name>
<feature type="compositionally biased region" description="Pro residues" evidence="1">
    <location>
        <begin position="495"/>
        <end position="504"/>
    </location>
</feature>
<dbReference type="AlphaFoldDB" id="A0A8T0AUK8"/>
<feature type="region of interest" description="Disordered" evidence="1">
    <location>
        <begin position="346"/>
        <end position="373"/>
    </location>
</feature>
<feature type="compositionally biased region" description="Polar residues" evidence="1">
    <location>
        <begin position="356"/>
        <end position="373"/>
    </location>
</feature>
<evidence type="ECO:0000313" key="3">
    <source>
        <dbReference type="Proteomes" id="UP000606274"/>
    </source>
</evidence>
<feature type="region of interest" description="Disordered" evidence="1">
    <location>
        <begin position="607"/>
        <end position="716"/>
    </location>
</feature>
<feature type="compositionally biased region" description="Polar residues" evidence="1">
    <location>
        <begin position="1"/>
        <end position="11"/>
    </location>
</feature>
<feature type="region of interest" description="Disordered" evidence="1">
    <location>
        <begin position="256"/>
        <end position="283"/>
    </location>
</feature>
<evidence type="ECO:0000256" key="1">
    <source>
        <dbReference type="SAM" id="MobiDB-lite"/>
    </source>
</evidence>
<feature type="region of interest" description="Disordered" evidence="1">
    <location>
        <begin position="459"/>
        <end position="588"/>
    </location>
</feature>
<feature type="region of interest" description="Disordered" evidence="1">
    <location>
        <begin position="81"/>
        <end position="114"/>
    </location>
</feature>
<feature type="region of interest" description="Disordered" evidence="1">
    <location>
        <begin position="1"/>
        <end position="33"/>
    </location>
</feature>
<dbReference type="Proteomes" id="UP000606274">
    <property type="component" value="Unassembled WGS sequence"/>
</dbReference>
<feature type="compositionally biased region" description="Basic and acidic residues" evidence="1">
    <location>
        <begin position="565"/>
        <end position="584"/>
    </location>
</feature>
<gene>
    <name evidence="2" type="ORF">HF521_006208</name>
</gene>
<feature type="compositionally biased region" description="Basic and acidic residues" evidence="1">
    <location>
        <begin position="506"/>
        <end position="518"/>
    </location>
</feature>
<proteinExistence type="predicted"/>
<evidence type="ECO:0008006" key="4">
    <source>
        <dbReference type="Google" id="ProtNLM"/>
    </source>
</evidence>
<feature type="compositionally biased region" description="Polar residues" evidence="1">
    <location>
        <begin position="664"/>
        <end position="679"/>
    </location>
</feature>
<comment type="caution">
    <text evidence="2">The sequence shown here is derived from an EMBL/GenBank/DDBJ whole genome shotgun (WGS) entry which is preliminary data.</text>
</comment>
<feature type="compositionally biased region" description="Basic and acidic residues" evidence="1">
    <location>
        <begin position="530"/>
        <end position="544"/>
    </location>
</feature>
<accession>A0A8T0AUK8</accession>
<reference evidence="2" key="1">
    <citation type="submission" date="2020-08" db="EMBL/GenBank/DDBJ databases">
        <title>Chromosome-level assembly of Southern catfish (Silurus meridionalis) provides insights into visual adaptation to the nocturnal and benthic lifestyles.</title>
        <authorList>
            <person name="Zhang Y."/>
            <person name="Wang D."/>
            <person name="Peng Z."/>
        </authorList>
    </citation>
    <scope>NUCLEOTIDE SEQUENCE</scope>
    <source>
        <strain evidence="2">SWU-2019-XX</strain>
        <tissue evidence="2">Muscle</tissue>
    </source>
</reference>
<feature type="compositionally biased region" description="Low complexity" evidence="1">
    <location>
        <begin position="607"/>
        <end position="644"/>
    </location>
</feature>
<organism evidence="2 3">
    <name type="scientific">Silurus meridionalis</name>
    <name type="common">Southern catfish</name>
    <name type="synonym">Silurus soldatovi meridionalis</name>
    <dbReference type="NCBI Taxonomy" id="175797"/>
    <lineage>
        <taxon>Eukaryota</taxon>
        <taxon>Metazoa</taxon>
        <taxon>Chordata</taxon>
        <taxon>Craniata</taxon>
        <taxon>Vertebrata</taxon>
        <taxon>Euteleostomi</taxon>
        <taxon>Actinopterygii</taxon>
        <taxon>Neopterygii</taxon>
        <taxon>Teleostei</taxon>
        <taxon>Ostariophysi</taxon>
        <taxon>Siluriformes</taxon>
        <taxon>Siluridae</taxon>
        <taxon>Silurus</taxon>
    </lineage>
</organism>
<feature type="compositionally biased region" description="Polar residues" evidence="1">
    <location>
        <begin position="266"/>
        <end position="283"/>
    </location>
</feature>
<feature type="compositionally biased region" description="Basic and acidic residues" evidence="1">
    <location>
        <begin position="12"/>
        <end position="24"/>
    </location>
</feature>
<feature type="region of interest" description="Disordered" evidence="1">
    <location>
        <begin position="126"/>
        <end position="194"/>
    </location>
</feature>
<feature type="compositionally biased region" description="Low complexity" evidence="1">
    <location>
        <begin position="652"/>
        <end position="663"/>
    </location>
</feature>
<feature type="compositionally biased region" description="Polar residues" evidence="1">
    <location>
        <begin position="176"/>
        <end position="194"/>
    </location>
</feature>
<feature type="compositionally biased region" description="Low complexity" evidence="1">
    <location>
        <begin position="519"/>
        <end position="529"/>
    </location>
</feature>
<dbReference type="EMBL" id="JABFDY010000016">
    <property type="protein sequence ID" value="KAF7696114.1"/>
    <property type="molecule type" value="Genomic_DNA"/>
</dbReference>
<keyword evidence="3" id="KW-1185">Reference proteome</keyword>
<evidence type="ECO:0000313" key="2">
    <source>
        <dbReference type="EMBL" id="KAF7696114.1"/>
    </source>
</evidence>
<feature type="compositionally biased region" description="Polar residues" evidence="1">
    <location>
        <begin position="132"/>
        <end position="147"/>
    </location>
</feature>
<protein>
    <recommendedName>
        <fullName evidence="4">Breast carcinoma-amplified sequence 1</fullName>
    </recommendedName>
</protein>
<feature type="region of interest" description="Disordered" evidence="1">
    <location>
        <begin position="397"/>
        <end position="424"/>
    </location>
</feature>